<keyword evidence="13" id="KW-1185">Reference proteome</keyword>
<evidence type="ECO:0000256" key="9">
    <source>
        <dbReference type="HAMAP-Rule" id="MF_00161"/>
    </source>
</evidence>
<dbReference type="EC" id="3.4.23.36" evidence="9"/>
<keyword evidence="8 9" id="KW-0472">Membrane</keyword>
<evidence type="ECO:0000256" key="10">
    <source>
        <dbReference type="RuleBase" id="RU000594"/>
    </source>
</evidence>
<feature type="active site" evidence="9">
    <location>
        <position position="110"/>
    </location>
</feature>
<feature type="transmembrane region" description="Helical" evidence="9">
    <location>
        <begin position="57"/>
        <end position="76"/>
    </location>
</feature>
<dbReference type="HAMAP" id="MF_00161">
    <property type="entry name" value="LspA"/>
    <property type="match status" value="1"/>
</dbReference>
<dbReference type="GO" id="GO:0005886">
    <property type="term" value="C:plasma membrane"/>
    <property type="evidence" value="ECO:0007669"/>
    <property type="project" value="UniProtKB-SubCell"/>
</dbReference>
<accession>A0A923E7D5</accession>
<dbReference type="GO" id="GO:0006508">
    <property type="term" value="P:proteolysis"/>
    <property type="evidence" value="ECO:0007669"/>
    <property type="project" value="UniProtKB-KW"/>
</dbReference>
<evidence type="ECO:0000256" key="2">
    <source>
        <dbReference type="ARBA" id="ARBA00022475"/>
    </source>
</evidence>
<protein>
    <recommendedName>
        <fullName evidence="9">Lipoprotein signal peptidase</fullName>
        <ecNumber evidence="9">3.4.23.36</ecNumber>
    </recommendedName>
    <alternativeName>
        <fullName evidence="9">Prolipoprotein signal peptidase</fullName>
    </alternativeName>
    <alternativeName>
        <fullName evidence="9">Signal peptidase II</fullName>
        <shortName evidence="9">SPase II</shortName>
    </alternativeName>
</protein>
<comment type="function">
    <text evidence="9 10">This protein specifically catalyzes the removal of signal peptides from prolipoproteins.</text>
</comment>
<evidence type="ECO:0000256" key="1">
    <source>
        <dbReference type="ARBA" id="ARBA00006139"/>
    </source>
</evidence>
<feature type="transmembrane region" description="Helical" evidence="9">
    <location>
        <begin position="83"/>
        <end position="100"/>
    </location>
</feature>
<evidence type="ECO:0000256" key="6">
    <source>
        <dbReference type="ARBA" id="ARBA00022801"/>
    </source>
</evidence>
<evidence type="ECO:0000256" key="8">
    <source>
        <dbReference type="ARBA" id="ARBA00023136"/>
    </source>
</evidence>
<evidence type="ECO:0000256" key="11">
    <source>
        <dbReference type="RuleBase" id="RU004181"/>
    </source>
</evidence>
<dbReference type="AlphaFoldDB" id="A0A923E7D5"/>
<name>A0A923E7D5_CLOTT</name>
<proteinExistence type="inferred from homology"/>
<reference evidence="12 13" key="1">
    <citation type="submission" date="2020-04" db="EMBL/GenBank/DDBJ databases">
        <title>Genomic insights into acetone-butanol-ethanol (ABE) fermentation by sequencing solventogenic clostridia strains.</title>
        <authorList>
            <person name="Brown S."/>
        </authorList>
    </citation>
    <scope>NUCLEOTIDE SEQUENCE [LARGE SCALE GENOMIC DNA]</scope>
    <source>
        <strain evidence="12 13">DJ011</strain>
    </source>
</reference>
<comment type="pathway">
    <text evidence="9">Protein modification; lipoprotein biosynthesis (signal peptide cleavage).</text>
</comment>
<keyword evidence="4 9" id="KW-0812">Transmembrane</keyword>
<dbReference type="PANTHER" id="PTHR33695">
    <property type="entry name" value="LIPOPROTEIN SIGNAL PEPTIDASE"/>
    <property type="match status" value="1"/>
</dbReference>
<organism evidence="12 13">
    <name type="scientific">Clostridium tetanomorphum</name>
    <dbReference type="NCBI Taxonomy" id="1553"/>
    <lineage>
        <taxon>Bacteria</taxon>
        <taxon>Bacillati</taxon>
        <taxon>Bacillota</taxon>
        <taxon>Clostridia</taxon>
        <taxon>Eubacteriales</taxon>
        <taxon>Clostridiaceae</taxon>
        <taxon>Clostridium</taxon>
    </lineage>
</organism>
<dbReference type="GO" id="GO:0004190">
    <property type="term" value="F:aspartic-type endopeptidase activity"/>
    <property type="evidence" value="ECO:0007669"/>
    <property type="project" value="UniProtKB-UniRule"/>
</dbReference>
<comment type="similarity">
    <text evidence="1 9 11">Belongs to the peptidase A8 family.</text>
</comment>
<comment type="caution">
    <text evidence="12">The sequence shown here is derived from an EMBL/GenBank/DDBJ whole genome shotgun (WGS) entry which is preliminary data.</text>
</comment>
<keyword evidence="3 9" id="KW-0645">Protease</keyword>
<evidence type="ECO:0000256" key="5">
    <source>
        <dbReference type="ARBA" id="ARBA00022750"/>
    </source>
</evidence>
<keyword evidence="7 9" id="KW-1133">Transmembrane helix</keyword>
<comment type="catalytic activity">
    <reaction evidence="9 10">
        <text>Release of signal peptides from bacterial membrane prolipoproteins. Hydrolyzes -Xaa-Yaa-Zaa-|-(S,diacylglyceryl)Cys-, in which Xaa is hydrophobic (preferably Leu), and Yaa (Ala or Ser) and Zaa (Gly or Ala) have small, neutral side chains.</text>
        <dbReference type="EC" id="3.4.23.36"/>
    </reaction>
</comment>
<evidence type="ECO:0000313" key="12">
    <source>
        <dbReference type="EMBL" id="MBC2396607.1"/>
    </source>
</evidence>
<evidence type="ECO:0000256" key="4">
    <source>
        <dbReference type="ARBA" id="ARBA00022692"/>
    </source>
</evidence>
<dbReference type="PROSITE" id="PS00855">
    <property type="entry name" value="SPASE_II"/>
    <property type="match status" value="1"/>
</dbReference>
<comment type="subcellular location">
    <subcellularLocation>
        <location evidence="9">Cell membrane</location>
        <topology evidence="9">Multi-pass membrane protein</topology>
    </subcellularLocation>
</comment>
<evidence type="ECO:0000256" key="3">
    <source>
        <dbReference type="ARBA" id="ARBA00022670"/>
    </source>
</evidence>
<evidence type="ECO:0000256" key="7">
    <source>
        <dbReference type="ARBA" id="ARBA00022989"/>
    </source>
</evidence>
<gene>
    <name evidence="9 12" type="primary">lspA</name>
    <name evidence="12" type="ORF">HGG79_02280</name>
</gene>
<dbReference type="PANTHER" id="PTHR33695:SF1">
    <property type="entry name" value="LIPOPROTEIN SIGNAL PEPTIDASE"/>
    <property type="match status" value="1"/>
</dbReference>
<dbReference type="NCBIfam" id="TIGR00077">
    <property type="entry name" value="lspA"/>
    <property type="match status" value="1"/>
</dbReference>
<dbReference type="Pfam" id="PF01252">
    <property type="entry name" value="Peptidase_A8"/>
    <property type="match status" value="1"/>
</dbReference>
<comment type="caution">
    <text evidence="9">Lacks conserved residue(s) required for the propagation of feature annotation.</text>
</comment>
<dbReference type="Proteomes" id="UP000563151">
    <property type="component" value="Unassembled WGS sequence"/>
</dbReference>
<dbReference type="EMBL" id="JAAZWO010000002">
    <property type="protein sequence ID" value="MBC2396607.1"/>
    <property type="molecule type" value="Genomic_DNA"/>
</dbReference>
<dbReference type="InterPro" id="IPR001872">
    <property type="entry name" value="Peptidase_A8"/>
</dbReference>
<feature type="active site" evidence="9">
    <location>
        <position position="129"/>
    </location>
</feature>
<keyword evidence="6 9" id="KW-0378">Hydrolase</keyword>
<sequence>MELTIIILGIILDRLTKIWATKELSSDENIVIIKDFFQFSYLENNGAAFGIFRDKSVFLITITLVVVIGIIVYLFRYKPQSKLLRMSLAFVISGAIGNLIDRIQYKYVVDFISLHYKDAYYFPIFNIADILVTLGTLLLALFVIKEDEYGEKRIFNK</sequence>
<evidence type="ECO:0000313" key="13">
    <source>
        <dbReference type="Proteomes" id="UP000563151"/>
    </source>
</evidence>
<keyword evidence="2 9" id="KW-1003">Cell membrane</keyword>
<dbReference type="RefSeq" id="WP_173680333.1">
    <property type="nucleotide sequence ID" value="NZ_JAAZWO010000002.1"/>
</dbReference>
<feature type="transmembrane region" description="Helical" evidence="9">
    <location>
        <begin position="120"/>
        <end position="144"/>
    </location>
</feature>
<dbReference type="PRINTS" id="PR00781">
    <property type="entry name" value="LIPOSIGPTASE"/>
</dbReference>
<keyword evidence="5 9" id="KW-0064">Aspartyl protease</keyword>